<feature type="region of interest" description="Disordered" evidence="2">
    <location>
        <begin position="5950"/>
        <end position="6069"/>
    </location>
</feature>
<name>A0A7X6RSE3_9ACTN</name>
<feature type="compositionally biased region" description="Basic and acidic residues" evidence="2">
    <location>
        <begin position="604"/>
        <end position="621"/>
    </location>
</feature>
<dbReference type="PANTHER" id="PTHR13037:SF24">
    <property type="entry name" value="POLYCOMB PROTEIN PCL-RELATED"/>
    <property type="match status" value="1"/>
</dbReference>
<protein>
    <recommendedName>
        <fullName evidence="3">ADP ribosyltransferase domain-containing protein</fullName>
    </recommendedName>
</protein>
<feature type="compositionally biased region" description="Basic and acidic residues" evidence="2">
    <location>
        <begin position="472"/>
        <end position="483"/>
    </location>
</feature>
<feature type="compositionally biased region" description="Basic and acidic residues" evidence="2">
    <location>
        <begin position="5950"/>
        <end position="5967"/>
    </location>
</feature>
<proteinExistence type="predicted"/>
<feature type="region of interest" description="Disordered" evidence="2">
    <location>
        <begin position="4887"/>
        <end position="4974"/>
    </location>
</feature>
<feature type="compositionally biased region" description="Basic and acidic residues" evidence="2">
    <location>
        <begin position="1943"/>
        <end position="1967"/>
    </location>
</feature>
<feature type="domain" description="ADP ribosyltransferase" evidence="3">
    <location>
        <begin position="7269"/>
        <end position="7338"/>
    </location>
</feature>
<feature type="region of interest" description="Disordered" evidence="2">
    <location>
        <begin position="2733"/>
        <end position="2809"/>
    </location>
</feature>
<feature type="domain" description="ADP ribosyltransferase" evidence="3">
    <location>
        <begin position="7577"/>
        <end position="7645"/>
    </location>
</feature>
<dbReference type="PANTHER" id="PTHR13037">
    <property type="entry name" value="FORMIN"/>
    <property type="match status" value="1"/>
</dbReference>
<feature type="region of interest" description="Disordered" evidence="2">
    <location>
        <begin position="2116"/>
        <end position="2136"/>
    </location>
</feature>
<keyword evidence="1" id="KW-0945">Host-virus interaction</keyword>
<feature type="region of interest" description="Disordered" evidence="2">
    <location>
        <begin position="4465"/>
        <end position="4568"/>
    </location>
</feature>
<feature type="compositionally biased region" description="Basic and acidic residues" evidence="2">
    <location>
        <begin position="4900"/>
        <end position="4910"/>
    </location>
</feature>
<dbReference type="PROSITE" id="PS51996">
    <property type="entry name" value="TR_MART"/>
    <property type="match status" value="5"/>
</dbReference>
<feature type="compositionally biased region" description="Acidic residues" evidence="2">
    <location>
        <begin position="4911"/>
        <end position="4931"/>
    </location>
</feature>
<dbReference type="EMBL" id="JAAXPG010000025">
    <property type="protein sequence ID" value="NKZ00569.1"/>
    <property type="molecule type" value="Genomic_DNA"/>
</dbReference>
<feature type="region of interest" description="Disordered" evidence="2">
    <location>
        <begin position="234"/>
        <end position="269"/>
    </location>
</feature>
<feature type="domain" description="ADP ribosyltransferase" evidence="3">
    <location>
        <begin position="5145"/>
        <end position="5235"/>
    </location>
</feature>
<feature type="compositionally biased region" description="Low complexity" evidence="2">
    <location>
        <begin position="506"/>
        <end position="522"/>
    </location>
</feature>
<evidence type="ECO:0000313" key="5">
    <source>
        <dbReference type="Proteomes" id="UP000553209"/>
    </source>
</evidence>
<feature type="region of interest" description="Disordered" evidence="2">
    <location>
        <begin position="451"/>
        <end position="975"/>
    </location>
</feature>
<feature type="compositionally biased region" description="Basic and acidic residues" evidence="2">
    <location>
        <begin position="638"/>
        <end position="650"/>
    </location>
</feature>
<reference evidence="4 5" key="1">
    <citation type="submission" date="2020-04" db="EMBL/GenBank/DDBJ databases">
        <title>MicrobeNet Type strains.</title>
        <authorList>
            <person name="Nicholson A.C."/>
        </authorList>
    </citation>
    <scope>NUCLEOTIDE SEQUENCE [LARGE SCALE GENOMIC DNA]</scope>
    <source>
        <strain evidence="4 5">ATCC 23612</strain>
    </source>
</reference>
<feature type="domain" description="ADP ribosyltransferase" evidence="3">
    <location>
        <begin position="4079"/>
        <end position="4149"/>
    </location>
</feature>
<feature type="region of interest" description="Disordered" evidence="2">
    <location>
        <begin position="7418"/>
        <end position="7452"/>
    </location>
</feature>
<feature type="compositionally biased region" description="Low complexity" evidence="2">
    <location>
        <begin position="5567"/>
        <end position="5578"/>
    </location>
</feature>
<accession>A0A7X6RSE3</accession>
<feature type="region of interest" description="Disordered" evidence="2">
    <location>
        <begin position="2054"/>
        <end position="2084"/>
    </location>
</feature>
<feature type="compositionally biased region" description="Low complexity" evidence="2">
    <location>
        <begin position="735"/>
        <end position="750"/>
    </location>
</feature>
<feature type="region of interest" description="Disordered" evidence="2">
    <location>
        <begin position="3084"/>
        <end position="3105"/>
    </location>
</feature>
<feature type="region of interest" description="Disordered" evidence="2">
    <location>
        <begin position="3534"/>
        <end position="3603"/>
    </location>
</feature>
<feature type="region of interest" description="Disordered" evidence="2">
    <location>
        <begin position="4281"/>
        <end position="4301"/>
    </location>
</feature>
<dbReference type="Proteomes" id="UP000553209">
    <property type="component" value="Unassembled WGS sequence"/>
</dbReference>
<evidence type="ECO:0000313" key="4">
    <source>
        <dbReference type="EMBL" id="NKZ00569.1"/>
    </source>
</evidence>
<dbReference type="GO" id="GO:0005576">
    <property type="term" value="C:extracellular region"/>
    <property type="evidence" value="ECO:0007669"/>
    <property type="project" value="InterPro"/>
</dbReference>
<evidence type="ECO:0000256" key="2">
    <source>
        <dbReference type="SAM" id="MobiDB-lite"/>
    </source>
</evidence>
<feature type="region of interest" description="Disordered" evidence="2">
    <location>
        <begin position="1609"/>
        <end position="1631"/>
    </location>
</feature>
<feature type="compositionally biased region" description="Basic and acidic residues" evidence="2">
    <location>
        <begin position="1611"/>
        <end position="1631"/>
    </location>
</feature>
<feature type="compositionally biased region" description="Basic and acidic residues" evidence="2">
    <location>
        <begin position="6044"/>
        <end position="6055"/>
    </location>
</feature>
<comment type="caution">
    <text evidence="4">The sequence shown here is derived from an EMBL/GenBank/DDBJ whole genome shotgun (WGS) entry which is preliminary data.</text>
</comment>
<organism evidence="4 5">
    <name type="scientific">Nocardiopsis alborubida</name>
    <dbReference type="NCBI Taxonomy" id="146802"/>
    <lineage>
        <taxon>Bacteria</taxon>
        <taxon>Bacillati</taxon>
        <taxon>Actinomycetota</taxon>
        <taxon>Actinomycetes</taxon>
        <taxon>Streptosporangiales</taxon>
        <taxon>Nocardiopsidaceae</taxon>
        <taxon>Nocardiopsis</taxon>
    </lineage>
</organism>
<feature type="region of interest" description="Disordered" evidence="2">
    <location>
        <begin position="3211"/>
        <end position="3277"/>
    </location>
</feature>
<feature type="compositionally biased region" description="Basic and acidic residues" evidence="2">
    <location>
        <begin position="2398"/>
        <end position="2414"/>
    </location>
</feature>
<feature type="region of interest" description="Disordered" evidence="2">
    <location>
        <begin position="1288"/>
        <end position="1367"/>
    </location>
</feature>
<dbReference type="Pfam" id="PF03496">
    <property type="entry name" value="ADPrib_exo_Tox"/>
    <property type="match status" value="6"/>
</dbReference>
<evidence type="ECO:0000256" key="1">
    <source>
        <dbReference type="ARBA" id="ARBA00022581"/>
    </source>
</evidence>
<feature type="region of interest" description="Disordered" evidence="2">
    <location>
        <begin position="3766"/>
        <end position="3785"/>
    </location>
</feature>
<feature type="compositionally biased region" description="Low complexity" evidence="2">
    <location>
        <begin position="2774"/>
        <end position="2788"/>
    </location>
</feature>
<feature type="region of interest" description="Disordered" evidence="2">
    <location>
        <begin position="3798"/>
        <end position="3834"/>
    </location>
</feature>
<feature type="compositionally biased region" description="Low complexity" evidence="2">
    <location>
        <begin position="576"/>
        <end position="585"/>
    </location>
</feature>
<feature type="region of interest" description="Disordered" evidence="2">
    <location>
        <begin position="7000"/>
        <end position="7063"/>
    </location>
</feature>
<feature type="compositionally biased region" description="Basic and acidic residues" evidence="2">
    <location>
        <begin position="3214"/>
        <end position="3224"/>
    </location>
</feature>
<evidence type="ECO:0000259" key="3">
    <source>
        <dbReference type="Pfam" id="PF03496"/>
    </source>
</evidence>
<feature type="compositionally biased region" description="Pro residues" evidence="2">
    <location>
        <begin position="4887"/>
        <end position="4897"/>
    </location>
</feature>
<dbReference type="SUPFAM" id="SSF56399">
    <property type="entry name" value="ADP-ribosylation"/>
    <property type="match status" value="9"/>
</dbReference>
<feature type="compositionally biased region" description="Polar residues" evidence="2">
    <location>
        <begin position="3266"/>
        <end position="3277"/>
    </location>
</feature>
<feature type="compositionally biased region" description="Basic and acidic residues" evidence="2">
    <location>
        <begin position="4932"/>
        <end position="4959"/>
    </location>
</feature>
<gene>
    <name evidence="4" type="ORF">HGB44_23310</name>
</gene>
<feature type="compositionally biased region" description="Polar residues" evidence="2">
    <location>
        <begin position="3540"/>
        <end position="3556"/>
    </location>
</feature>
<dbReference type="InterPro" id="IPR003540">
    <property type="entry name" value="ADP-ribosyltransferase"/>
</dbReference>
<feature type="compositionally biased region" description="Basic and acidic residues" evidence="2">
    <location>
        <begin position="3562"/>
        <end position="3571"/>
    </location>
</feature>
<feature type="compositionally biased region" description="Low complexity" evidence="2">
    <location>
        <begin position="1092"/>
        <end position="1127"/>
    </location>
</feature>
<sequence length="7665" mass="811891">MGDSAHDFVKVVLGIDLPRASAPAMRAASEVYDLLDKQLHELSDVMDTTRTNVRRHFGGAASDYYNRSLAAFTSGDRDYIGNAASTSRMLSTELRKAAANVDYMVAMVWVQVAQLIAEITWAIATAKFTFGASLKWIPVFKAIRSLAIRRLIAWFLVTVPSHQVVSQVFASFGALIQRVQIANGDRDGFDKRLAHDAHVGAVIEGLVSAGISGGVGAFVSSGFANAFSRSMDDLRGLPDPVPPPQVKNGVPDPVPPPQVKNGVPDPVPPPSTLNDDLADLFTRHRDEMLVPFHPNSPTGARSWDNAVEQNAFRAEVADVFQRSFAERMGADQARRLGDDYADTLIRSWGDPDLGSRLSRTIGDRLPPPLREHLSDVPQNLAGTLHQSAQGFLPYVRGLGLGAGTGAAEGFLSEGLGSLASGQGFVVTPWSATSGATMNTAHQLTTDSALAGIDALSGPGGTLLPPDLPPPPEPERPDRAEGDPVRGAAPTVWPAAGDGGGRPTSADGPDAPDTTVVPPVGVDEPAPVRGDGDGTHDGGDEAPASGTDAHRPGGSPAAGDQGAPAARRQQDHGPDGADGADAHGPGNPSERVTGTPETPAARAARNHDPDGADHTDAYRRGDTPGPLTGDYDATGAGASRDRTPAPPHEEGTEVPPPAPAAVTPPVGADRAAPPQGTAPPGRPSGEAGQPSRPGAQETTRSDPEPAPAGEAGPERNDSPSPVTAESPDPADIREIAAPPTAAPSGSASPYSFDASLNPVDGVPDTPGEADDNSSLGDTDSDASSLFDDAASETSSLDTAWSDAEDAPPVEAAASHPAVKDAKAPEGVPGIPDAAPGSGLLAFPVTESGPAGRVPSAPALSDGPVPETVRTDPQTPPPGAAVPSADRHDAIRSTGDADATGGSGTGRDTVRDQGGDGAPPARSGTGPTPSEEDSPGSAPPETDSGESAPAADPADARADRAADLVAQARRHLDDGDVARARAVGADIQNLLAPRPDDGSPQNPSVRRARTLALGLVFTLSDPANPRVPAAPDAFPADKAEDAATLLGGVERNLRDRHDPARARLWLPGGSLTTQYVRDTLPSAPWASATRNSGAPVAGSGDAARAAEATAPDTAEGTPAPTRSADADAPAAPPAPGPERAADSGSDTPAKTRTDPAVSGIDPRADARAASVLDRLPELTRALADNDVPRARALGAEFWRSLRPVGGPVPENRSIREARTLAQALVYVLSDPSDRRVPLSGGSIPPERVRDAEVLARGIGRHLRDRHDPVRARLWLPGGRLTTDYVRYAMQDPADRGPSPYGAPAPVTTVNTALVDGDGDAPAPQGRSGESSTPDRTGDPGPRATDADTETPPAPLSPSEAETVAQRARETAENALGLARGAADRVSAAARTAADAATGTADAVTAAEQAARAREETARAAGAARDAARLAAEAARATSAALDRAEQAVRETAPDTDAHRAAADAEAAVRARHEETVRLREGAQRHARDADAAFRDAAATADGALTAVSSRVAGEAERTAAATERATTGAANALRVTREAADRAARAARDAADADDTAAAVTAAEQAVRERDTAANGAGSVRLAADQAEGFAGRTAASVALAERIARAAAPGTDAHRTVTGDEAAVRSGRDRADRQRAEARARVEEAATARHGSTTAAVEALTAAAHRAASDSAGTRMAADDAYRRSGIARNRLARAEDAVRTAVLADTASPRRPQESRDAVRRLTDAVGEAREAADSALRARTDAEASAGSARVAGTAAALDSLGRASAALRSAPDSAHPAATRVEADLRRTDALVGGARDLLGRTAQDLADARRHAQDTVLSAERAEALLPSDLPSASRLREKTDARYDLDYLVTSRLSGPDRLFTRAVHQAVAGIVGQRIADPPPDLPRLVDAALNRVAHEHGMSAFFAPGGREITVTDPGADGAVPRSWTVRVSLASEDPAGYRHLDVEHRKSGAPLESREEERSRSATTGGSSSYDPRRILAARFTGSPLLLGDVTGSAAGPWVTAGGSFSRGQRAASHGGTTTAASKIEYTTFAKPEFYANDLRVWAEVTARPEGDGTAPAAGGTSGRDTGEAPAPAVDLPVGSSVIRDGMVFTLAGEVQGRPDGMPGRIDLAPGAGEGDGPGRRPRNLGPTGGLPIAVHSVTPNAPDGRGPAHTDLGSWVADYLVSDAYRLNREATSENTAVQWMKDLTGPGTGQDIARWQHEIRHVLDNDSFQEYLPHLDRGPVTVSASHPRLGEVMMEFSARPRDYRIKDHSPLIDDATFKESVKDGTSLTQSRNTSFTLTGGTGFGLVAELPSGGTLRVNAPHVEATWWQSLHSESHNASGSGEHRSLSRYVSSTERFAAYEASHDLFVHVQGEAAPHHFTVTGVELLPGETAGRLDRAARGEGPADSGGEGERRPPFPHLDTENPVHFRGSHFLGLEWSSPAPGDGSDGDSDGSRGTGAPDTSGASAPPVTSDDRRGVLDRYLDDVLAGIAREHPGLVIPELARDRNTYARRPGREEASYFERSFRERWGFRRSYDTAYKNTMLVRDTLQSTLGKDGLERLARPGEGLPVRLRESATVDPTLMARLKEFLRPNTVTVRLHAEFGRLSHDGKSTAETGLRVRGTASASTESATGSAFTLAVSAGSGMVRSAEGDARGFARLLGGFMASMGWNRVDHFDAAYGLEHKSDARLFFPEGSDRWSGEVVLSARLHDHDADEQARGTSRGTDLLDRPIKAAYSVVTPTTVGDNLVSARPEPGQADRERSELTPEEAREMLDPRPGRRDSPGEDAPGAEDGAAPSEGTARTSGAEGEAPADPPTDNTRVLLDHGAIIEHVNPLLREAGDTGPGRNLLRRTLDVFSRPRRFWSDGGRMKLSSFLDGVGGSALLANLVSPTAVASDPASFAESGRRRRIEMRGTWLSPNDMRATGVTKVTVGEITDLRLTKAQVTVQAETSSTASAAVTRISGFFARFTGFAGGTTNSIEEGGAESGADRSTADGIIPMAGPSHIRSFLRRGETTDSGVSSASGLLLLPKAAAVYAFTAAGAIAQAWEFKKHRGLNLPNWWTHRYAGWRARVDDLVSGYITARDAEQAGVITDAVTHGDDGAPEPSTQANPAPPPHARVRAGFDSAGRQALPVDPARAVDALETRLRAHGLTLSRGGKERLLVTLSEQLGTATDALPPVPVNVVSTDRNAHFSKPARVLVKLDRTNPRVDYVTSAAATVEAHSWQAEHSHEDSRQASHTTGLDFVPWQPSGTNGGSDRPPDSSLLFVSPAAGAGGTRNASEGLSSSAETTHTIVMESSGPYVKMTEDASLTLTIEVDGDGLVPTAGVRRGERAPYLEYKSPVVETATVDGGRIRTFHLGSSLDFTPPAAPAAPLDTVPAPPTATPRAGDTLAGALTTATGELAPPPDALRDAVIMPTAVHGPDLRDTALRTVAASLGWEPPAAPDFGGDPTAEQLDQLRAHHARATDDARRHIADRLELDPRYTPIDNSLNPVALKGLLSHNLGRPSGTDILRIGRTQWRVAATPDFTGARIVTARPDARLVHKEAEGRSVSHSRSQGGGTTATTAFRPTGHHTVDPDDNDRNAYLTGSGEATARTITGDSPTGDGLASGEPSDMERQRLGTAYLVEFDTTWTTGARTEEKAFFGGTVPRQFTSHHTNRTSAWISRSDAVALGVLTSEQADAAEAPITAEYDAAKAMADAEAAYTEQRAKLPALVKAYLDAYKAHAADPTPANRAALDDARTAYGTQTTAYRTALGAYNDAVTAWTTATNATAAHLADITPPDAPPPAAPRSTPSAPLEEQLRPVFGLTPREAPAAPDPSGTTTEPDSRTPAPAAGPPHPGTTSRTTVFAMTDIAGEVRDPDGDGTGMSGADLDSLARGLGLTDTDDPAGSGTIRRLPTGAETDRYGTLLHDPAYNPNTFDALPTATQDAVSAYTRSSWLNRFARLNPLDEATVQAELDRIRDQSRPHPGWQVYEIGDGRWPDLTQLREAAQQGTLSPEQTRIVRGVLDNPYPQAALDNLQVSSGNAGRIAESLALHGEPAHFPDASEVLALLRRLDRATGHPFPEGFEAVHGMYHHQHLLGEGSTDPHTLAGTTHVEQGYLSVSLGTVPSAAGGSPVDLMRLTVPHGSHGLWVGDRSQHPREREVILARGTRYQITAVEPWGRGYLFHAQILPPTHDDGPTTAPPTWTGQALERIDQALNANDTAAALTGIHQAAQRLTADLASTLRDADGPDRTATIDRLEGLRDAAEHLADRAGEIADTAPEAVTTTVALAADLAAAAQSVAARAGDDAAAARDAIPEPSEVDPENPDRITDAARERDTALTRAGEADTARQDAERAAHIAYEAADTATRTAGDGAGVRVEEARAAAQSADAHRRDATAAAQDAADRHESLSRTVNVAANIAVGIALGDAASSRGDAAARAAALDRARSIADLTPPGSVARARLDMRMNMPGFSGPFGSNNPVVMAVTDIAGQVRDPDGEGTGMSGADLDSLARGLGLTGTDDTEPNPAKASVPATGTPPSAPADSLLDTFHSALNTQTPPGRSGPVTGEESSAPGTAPSPRPVPTRSAPEPNTGDETTVFLMETADEDPAEEGGRLPEPGWTREREDRMADLLGLEDPAARAAELDDPGTNPHTFDALPREQREAVVAQAASGWLSSLTWIPSLDTDSVQNRLEDLTYDAGDNASGDDLNGWPLYEENGNRWPTLTEIREIHSDGGSTRTFDRLVNDIFRAPDPGRRLRHWYDNADDAGALAKAAGGAYPTADEVLDTLRILDAATDRPLPGPVEVTFALSGDEGLHGLVGYVEGDPSSLVGTEQREAGYLRTSLDRSPATVDDTAALVRLTVPEGGRGLWIGDRADASDPYTLLLTRGTGYRVTGVTESDGIVEITAVALPTEPRPVAAPPAEPAAVHDDAGHGGDDTGDGTESDTSDTDSDASDADTDGRGTLDEDGIRRFDSPGEVDGQDRWLQDPANNPHAFDTLTPDQQGMVDVYTRSAWITRVARIRPFLPQTVARQLMEWRSQSRAEAADPDTAQTAHGWDLYEANGLAWPSVERLRQIAASPRPLPPRTRGLIRYILDAPDPRAELDHWFHNAGYAGVIARLNGGVYPDAAATRRLFRLLDGAVDRPLPEGMAVSRGMQSIDHLLRTTGGADPRLLVGTVHTEPGYMSTTLGDSPFKTDSGGFPFLLRLDVPQGSRGLWIGTRSHDPEQMELTLGRGTTYRITGVQDGIDPESGGPQTVLTATVVVLPRAVPDLFSEGSTGEDGVRRFWNPEEAHWYGHRLHDPAHNPYAVNALPRARHDLARALSALAGGFDLTRTDPDGARELLDSLRAASRVTPASTPADRQRNLGWELYEANGLTWPSPDRLLQLLPVEQGRNPARARFITDILRHGPQEAARRLGGLYNTAGAAGVLARANGGVYPSPERLLDMLASYEDAVRRPLPEAVESTWYLGHAAAREQLRGFDPRDPSALTGTEQTTRGYTAVALNPRSTGPGDGAAAVVRLVLPSGAHGLWLGDAGPRPQNQEVVLPPGTAFRIDSVDASGGLPVITARVHAPTGGAPAPTVADGAPAPAVVGAPPAAEAAPGGTNDAAGGPDALRAGHGPGDGRGYVDGNGIRRFRTEEELDAYDLWLHDPANNPHAFDALDSEHRDRVIGYTIEGWLNTVARESMNADQVAIVLDLMRQDTVAAFETNPMGSRGWELYEMNGLAWPTLDRLRELLAQGRVPERAEGFVRYILDAQDPQEELDHWYVHAGEAGEIARSSGDVFPTPERALEHLRTLTEAIDRPLPEGIEVIRGLEELDHLEGFDGKDPYSLVGTVHTERGFMSTSLGNELAGVTARYAHAVHLVLPRGSRGLWIGSKSRYPGERELILPAGTTYRITRAGWGGSRGLEGLYIEAEVIVPPRPDADPAPPRVEESADLHVFTVETDTDATVTDADEPGLGADEEAGLAALLGLEDSGHESADDAYDDRPLLDRYDSDDDAYDDRPLLDRYDSDDDAYDDRPLLDRYDSDDDAYDDRPLLDRYDSDDDAYDDRPLLDRYDSDDDTPTASAARTDRTPLDRTDDGDTAVAAPETSGGEARVFRTREELDAYAERMDDLDGAPHTYGALPPELRALIGAHTANPWLSELARLAASDPALVQDRLDRWSRTSLEKAADPDRPNGWVLYEANGLSWPPLERVRELYAEGGRSPAFAAIAADVFGSSEPRARLDHWYENADEAGEIARANGGVYPTGDRALEIIRDMDAAVDRPLPGPIAVSFALDVDRDLAELDGYDWDDLTAVVGRDQRERGYATVSLGDSPFTAAPRDTVAVVRMVLPEDARGLWVGDRGATGDRYALVLPRDFGYRVTDVRITDDGMEIDAEPVPPDMSAREPSAEERDDDSDASTVVDEGTRLPAGDGRGHVGDDGYRRFRSLDELNAYDRWLHDPANNPHAFDTLPADRQGMVDAYTRSAWITRLARIRPLSPAGVASQLELVRAGARHEAGRAATVATAHGWDLYEANGLTWPTLDRLREIRANPDGLPPRTAGLVDYVLTARDPAAELRHWFHNAGYAGVIARHNGGTYPDVDRVLELFRLLDDAVDRPLPEGLVVSRGMHSIDHLLHAVGGYAANDLEGTVHTEPGYMSTTLGDQPFKTDSAPFRYLLRLNVPQGAHGLWIGSRSHDPGQRELTLARGSTYRITGVRDAFDPNTGGVVTVLSAEVVLGPEPFADPLSDGRVDASGVRRFRTPAEADWYAHRAARAERGMPVLDTLPAEARRVVAAFSDTPWLADLALVPPDDMRTQLDRLRSMSRIERPSVVDPHGRSGWEVYEANGLAWPTPERLREIVDAAEEGVPRTHFLRTVLTLGRPEDRLAELYRRSGAAGALAAANGGTYPSAEGVRELLGTYDEAVGRPLPGAIETTWVLPHTRGLRFPEGYDEGDPSGLVGTVQSSPGYTTVSVNPEPVGPGHPAATVRLTLPEGAHGLWLGTQGPRPSNHEIVLPRGMSYRVTGAERTAQGLLLSAEAILPEQAGAASGARPPTVEDAPPATVGTGQDTAAPGGEEEHTAHTDASADTSVAGTGLPVGTVPADDGRGYVDDRGVRRFRSVEETDAYGRWLHDPANNPHAFDTLHERQREDVRGYTADGWLNAVVRDDLPAERVQDALDRVRESTRLQVRTDPMAARGWSLYELNGLSWPTVERLRELLARDLVPGHTAGFVGYILDAPDPEAELAGWYANAGGAGTVARSNGGVFPTAADVAASLGRLDRAVDRPLPETVEMVRGLSDVAFLDGFRDMDPYSLVGTVQTEPGFMSVSLGNRLAGHHKAESRHVVHLTVPAGSRGLWIGERSDYPEEREVVLARGTTYRITRAGWGGSFGLPGFHIEAEVVVPQRPETAPAPEQQAGDTSDLQVFSVQTSTYTTVTDPEAAGLGDSTETFLTALLGLDAAAGTDAAASGGGPAGPDLPDDRPGHVGPDGVRRFATDGDGAGYGKLVLGGRFPSLTAEQQNSARAYTKNAQFYNDFSRHASPESEVLRLSEHRFFGAWVEKWFGGHTPSKENAEETWDLLREGMDMLDRAVEPVPEAVEVRRSVFDVGFMAPPGRPFHDVTDLIGTEFVERGFLSGSLGAETVNRTAAYQFHLAVPAGHPALWIGDDSVHRSERELLLPRGTRFRIDDALQDPDTGQWTLRVTVLPFTPRP</sequence>
<keyword evidence="5" id="KW-1185">Reference proteome</keyword>
<feature type="region of interest" description="Disordered" evidence="2">
    <location>
        <begin position="1943"/>
        <end position="1977"/>
    </location>
</feature>
<feature type="domain" description="ADP ribosyltransferase" evidence="3">
    <location>
        <begin position="5804"/>
        <end position="5891"/>
    </location>
</feature>
<feature type="compositionally biased region" description="Basic and acidic residues" evidence="2">
    <location>
        <begin position="529"/>
        <end position="538"/>
    </location>
</feature>
<feature type="compositionally biased region" description="Basic and acidic residues" evidence="2">
    <location>
        <begin position="2745"/>
        <end position="2772"/>
    </location>
</feature>
<feature type="compositionally biased region" description="Basic and acidic residues" evidence="2">
    <location>
        <begin position="7433"/>
        <end position="7450"/>
    </location>
</feature>
<feature type="region of interest" description="Disordered" evidence="2">
    <location>
        <begin position="6347"/>
        <end position="6392"/>
    </location>
</feature>
<feature type="region of interest" description="Disordered" evidence="2">
    <location>
        <begin position="5567"/>
        <end position="5599"/>
    </location>
</feature>
<feature type="region of interest" description="Disordered" evidence="2">
    <location>
        <begin position="1082"/>
        <end position="1162"/>
    </location>
</feature>
<dbReference type="Gene3D" id="3.90.176.10">
    <property type="entry name" value="Toxin ADP-ribosyltransferase, Chain A, domain 1"/>
    <property type="match status" value="10"/>
</dbReference>
<feature type="domain" description="ADP ribosyltransferase" evidence="3">
    <location>
        <begin position="6600"/>
        <end position="6676"/>
    </location>
</feature>
<dbReference type="RefSeq" id="WP_168444121.1">
    <property type="nucleotide sequence ID" value="NZ_JAAXPG010000025.1"/>
</dbReference>
<feature type="region of interest" description="Disordered" evidence="2">
    <location>
        <begin position="2378"/>
        <end position="2465"/>
    </location>
</feature>